<dbReference type="RefSeq" id="WP_341470870.1">
    <property type="nucleotide sequence ID" value="NZ_CP128400.1"/>
</dbReference>
<dbReference type="Pfam" id="PF13398">
    <property type="entry name" value="Peptidase_M50B"/>
    <property type="match status" value="1"/>
</dbReference>
<accession>A0A8T7MA17</accession>
<keyword evidence="1" id="KW-1133">Transmembrane helix</keyword>
<dbReference type="Proteomes" id="UP001431572">
    <property type="component" value="Chromosome 2"/>
</dbReference>
<dbReference type="InterPro" id="IPR049500">
    <property type="entry name" value="Peptidase_M50B-like"/>
</dbReference>
<dbReference type="EMBL" id="JACATZ010000003">
    <property type="protein sequence ID" value="NWJ49038.1"/>
    <property type="molecule type" value="Genomic_DNA"/>
</dbReference>
<feature type="transmembrane region" description="Helical" evidence="1">
    <location>
        <begin position="80"/>
        <end position="107"/>
    </location>
</feature>
<protein>
    <submittedName>
        <fullName evidence="2">M50 family metallopeptidase</fullName>
    </submittedName>
</protein>
<feature type="transmembrane region" description="Helical" evidence="1">
    <location>
        <begin position="149"/>
        <end position="170"/>
    </location>
</feature>
<feature type="transmembrane region" description="Helical" evidence="1">
    <location>
        <begin position="119"/>
        <end position="137"/>
    </location>
</feature>
<proteinExistence type="predicted"/>
<gene>
    <name evidence="2" type="ORF">HXX08_24540</name>
    <name evidence="3" type="ORF">OZ401_004593</name>
</gene>
<feature type="transmembrane region" description="Helical" evidence="1">
    <location>
        <begin position="226"/>
        <end position="245"/>
    </location>
</feature>
<evidence type="ECO:0000313" key="4">
    <source>
        <dbReference type="Proteomes" id="UP000521676"/>
    </source>
</evidence>
<feature type="transmembrane region" description="Helical" evidence="1">
    <location>
        <begin position="177"/>
        <end position="196"/>
    </location>
</feature>
<dbReference type="PANTHER" id="PTHR33979">
    <property type="entry name" value="OS02G0221600 PROTEIN"/>
    <property type="match status" value="1"/>
</dbReference>
<keyword evidence="5" id="KW-1185">Reference proteome</keyword>
<reference evidence="2 4" key="1">
    <citation type="submission" date="2020-06" db="EMBL/GenBank/DDBJ databases">
        <title>Anoxygenic phototrophic Chloroflexota member uses a Type I reaction center.</title>
        <authorList>
            <person name="Tsuji J.M."/>
            <person name="Shaw N.A."/>
            <person name="Nagashima S."/>
            <person name="Venkiteswaran J."/>
            <person name="Schiff S.L."/>
            <person name="Hanada S."/>
            <person name="Tank M."/>
            <person name="Neufeld J.D."/>
        </authorList>
    </citation>
    <scope>NUCLEOTIDE SEQUENCE [LARGE SCALE GENOMIC DNA]</scope>
    <source>
        <strain evidence="2">L227-S17</strain>
    </source>
</reference>
<evidence type="ECO:0000313" key="3">
    <source>
        <dbReference type="EMBL" id="WJW68966.1"/>
    </source>
</evidence>
<evidence type="ECO:0000313" key="5">
    <source>
        <dbReference type="Proteomes" id="UP001431572"/>
    </source>
</evidence>
<dbReference type="PANTHER" id="PTHR33979:SF2">
    <property type="entry name" value="PEPTIDASE M50B-LIKE-DOMAIN-CONTAINING PROTEIN"/>
    <property type="match status" value="1"/>
</dbReference>
<evidence type="ECO:0000256" key="1">
    <source>
        <dbReference type="SAM" id="Phobius"/>
    </source>
</evidence>
<evidence type="ECO:0000313" key="2">
    <source>
        <dbReference type="EMBL" id="NWJ49038.1"/>
    </source>
</evidence>
<keyword evidence="1" id="KW-0812">Transmembrane</keyword>
<organism evidence="2 4">
    <name type="scientific">Candidatus Chlorohelix allophototropha</name>
    <dbReference type="NCBI Taxonomy" id="3003348"/>
    <lineage>
        <taxon>Bacteria</taxon>
        <taxon>Bacillati</taxon>
        <taxon>Chloroflexota</taxon>
        <taxon>Chloroflexia</taxon>
        <taxon>Candidatus Chloroheliales</taxon>
        <taxon>Candidatus Chloroheliaceae</taxon>
        <taxon>Candidatus Chlorohelix</taxon>
    </lineage>
</organism>
<dbReference type="Proteomes" id="UP000521676">
    <property type="component" value="Unassembled WGS sequence"/>
</dbReference>
<feature type="transmembrane region" description="Helical" evidence="1">
    <location>
        <begin position="21"/>
        <end position="39"/>
    </location>
</feature>
<dbReference type="AlphaFoldDB" id="A0A8T7MA17"/>
<dbReference type="EMBL" id="CP128400">
    <property type="protein sequence ID" value="WJW68966.1"/>
    <property type="molecule type" value="Genomic_DNA"/>
</dbReference>
<keyword evidence="1" id="KW-0472">Membrane</keyword>
<sequence length="278" mass="30049">MAGGGIKNIFKSNTVNSLDKNFVIGMGLATIVVVTLWWTPLLFPFRMMTTTVHELSHAITVILTGGTVQGFDVNVNGSGVVYFAGGFSLLVYSAGYLGSTIFGGVMLLVAKNAKGRRDALLFMAIGIVVVLLVAGLLRAIRNGNPFDIIIFRDFWALLIVIMLVGLLWLVAFKAPDVVSAFICYTLALLSVLYALFDLLNVFTASFSPWGGFNDARGLESATHIPAFIWAGVWCVVAGVILWQFFRAALRGGGSSEKSLPGKGSMKSPLDKYNDKFNF</sequence>
<name>A0A8T7MA17_9CHLR</name>
<reference evidence="3" key="2">
    <citation type="journal article" date="2024" name="Nature">
        <title>Anoxygenic phototroph of the Chloroflexota uses a type I reaction centre.</title>
        <authorList>
            <person name="Tsuji J.M."/>
            <person name="Shaw N.A."/>
            <person name="Nagashima S."/>
            <person name="Venkiteswaran J.J."/>
            <person name="Schiff S.L."/>
            <person name="Watanabe T."/>
            <person name="Fukui M."/>
            <person name="Hanada S."/>
            <person name="Tank M."/>
            <person name="Neufeld J.D."/>
        </authorList>
    </citation>
    <scope>NUCLEOTIDE SEQUENCE</scope>
    <source>
        <strain evidence="3">L227-S17</strain>
    </source>
</reference>